<dbReference type="InterPro" id="IPR046341">
    <property type="entry name" value="SET_dom_sf"/>
</dbReference>
<keyword evidence="3" id="KW-0949">S-adenosyl-L-methionine</keyword>
<dbReference type="Pfam" id="PF00856">
    <property type="entry name" value="SET"/>
    <property type="match status" value="1"/>
</dbReference>
<dbReference type="InterPro" id="IPR001214">
    <property type="entry name" value="SET_dom"/>
</dbReference>
<protein>
    <recommendedName>
        <fullName evidence="4">SET domain-containing protein</fullName>
    </recommendedName>
</protein>
<dbReference type="AlphaFoldDB" id="A0AAD8EKZ7"/>
<keyword evidence="2" id="KW-0808">Transferase</keyword>
<dbReference type="Gene3D" id="6.10.140.2220">
    <property type="match status" value="1"/>
</dbReference>
<dbReference type="InterPro" id="IPR052097">
    <property type="entry name" value="SET-MYND_domain_protein"/>
</dbReference>
<dbReference type="GO" id="GO:0008170">
    <property type="term" value="F:N-methyltransferase activity"/>
    <property type="evidence" value="ECO:0007669"/>
    <property type="project" value="UniProtKB-ARBA"/>
</dbReference>
<evidence type="ECO:0000259" key="4">
    <source>
        <dbReference type="Pfam" id="PF00856"/>
    </source>
</evidence>
<feature type="domain" description="SET" evidence="4">
    <location>
        <begin position="101"/>
        <end position="216"/>
    </location>
</feature>
<dbReference type="PANTHER" id="PTHR46165">
    <property type="entry name" value="SET AND MYND DOMAIN-CONTAINING PROTEIN 4"/>
    <property type="match status" value="1"/>
</dbReference>
<dbReference type="GO" id="GO:0005634">
    <property type="term" value="C:nucleus"/>
    <property type="evidence" value="ECO:0007669"/>
    <property type="project" value="TreeGrafter"/>
</dbReference>
<evidence type="ECO:0000256" key="1">
    <source>
        <dbReference type="ARBA" id="ARBA00022603"/>
    </source>
</evidence>
<dbReference type="GO" id="GO:0032259">
    <property type="term" value="P:methylation"/>
    <property type="evidence" value="ECO:0007669"/>
    <property type="project" value="UniProtKB-KW"/>
</dbReference>
<gene>
    <name evidence="5" type="ORF">L9F63_014542</name>
</gene>
<dbReference type="GO" id="GO:0005737">
    <property type="term" value="C:cytoplasm"/>
    <property type="evidence" value="ECO:0007669"/>
    <property type="project" value="TreeGrafter"/>
</dbReference>
<dbReference type="Gene3D" id="1.10.220.160">
    <property type="match status" value="1"/>
</dbReference>
<comment type="caution">
    <text evidence="5">The sequence shown here is derived from an EMBL/GenBank/DDBJ whole genome shotgun (WGS) entry which is preliminary data.</text>
</comment>
<evidence type="ECO:0000256" key="2">
    <source>
        <dbReference type="ARBA" id="ARBA00022679"/>
    </source>
</evidence>
<reference evidence="5" key="2">
    <citation type="submission" date="2023-05" db="EMBL/GenBank/DDBJ databases">
        <authorList>
            <person name="Fouks B."/>
        </authorList>
    </citation>
    <scope>NUCLEOTIDE SEQUENCE</scope>
    <source>
        <strain evidence="5">Stay&amp;Tobe</strain>
        <tissue evidence="5">Testes</tissue>
    </source>
</reference>
<proteinExistence type="predicted"/>
<dbReference type="EMBL" id="JASPKZ010003079">
    <property type="protein sequence ID" value="KAJ9594026.1"/>
    <property type="molecule type" value="Genomic_DNA"/>
</dbReference>
<reference evidence="5" key="1">
    <citation type="journal article" date="2023" name="IScience">
        <title>Live-bearing cockroach genome reveals convergent evolutionary mechanisms linked to viviparity in insects and beyond.</title>
        <authorList>
            <person name="Fouks B."/>
            <person name="Harrison M.C."/>
            <person name="Mikhailova A.A."/>
            <person name="Marchal E."/>
            <person name="English S."/>
            <person name="Carruthers M."/>
            <person name="Jennings E.C."/>
            <person name="Chiamaka E.L."/>
            <person name="Frigard R.A."/>
            <person name="Pippel M."/>
            <person name="Attardo G.M."/>
            <person name="Benoit J.B."/>
            <person name="Bornberg-Bauer E."/>
            <person name="Tobe S.S."/>
        </authorList>
    </citation>
    <scope>NUCLEOTIDE SEQUENCE</scope>
    <source>
        <strain evidence="5">Stay&amp;Tobe</strain>
    </source>
</reference>
<dbReference type="GO" id="GO:0008757">
    <property type="term" value="F:S-adenosylmethionine-dependent methyltransferase activity"/>
    <property type="evidence" value="ECO:0007669"/>
    <property type="project" value="UniProtKB-ARBA"/>
</dbReference>
<dbReference type="PANTHER" id="PTHR46165:SF2">
    <property type="entry name" value="SET AND MYND DOMAIN-CONTAINING PROTEIN 4"/>
    <property type="match status" value="1"/>
</dbReference>
<name>A0AAD8EKZ7_DIPPU</name>
<keyword evidence="6" id="KW-1185">Reference proteome</keyword>
<organism evidence="5 6">
    <name type="scientific">Diploptera punctata</name>
    <name type="common">Pacific beetle cockroach</name>
    <dbReference type="NCBI Taxonomy" id="6984"/>
    <lineage>
        <taxon>Eukaryota</taxon>
        <taxon>Metazoa</taxon>
        <taxon>Ecdysozoa</taxon>
        <taxon>Arthropoda</taxon>
        <taxon>Hexapoda</taxon>
        <taxon>Insecta</taxon>
        <taxon>Pterygota</taxon>
        <taxon>Neoptera</taxon>
        <taxon>Polyneoptera</taxon>
        <taxon>Dictyoptera</taxon>
        <taxon>Blattodea</taxon>
        <taxon>Blaberoidea</taxon>
        <taxon>Blaberidae</taxon>
        <taxon>Diplopterinae</taxon>
        <taxon>Diploptera</taxon>
    </lineage>
</organism>
<evidence type="ECO:0000313" key="5">
    <source>
        <dbReference type="EMBL" id="KAJ9594026.1"/>
    </source>
</evidence>
<dbReference type="Gene3D" id="2.170.270.10">
    <property type="entry name" value="SET domain"/>
    <property type="match status" value="1"/>
</dbReference>
<keyword evidence="1" id="KW-0489">Methyltransferase</keyword>
<sequence length="218" mass="24837">MYCSEECRSSSWDESHYIECSILPTLQKLEISELSFLVLRVVIKACETNDLKNILTFLEAEDNVEEMKGFNNKGAYSSSDYSSIYWLEAHSEKRITEDLFIRSLYAAYMLHCLETMTDFFTGIDVNQYKYRVGGLLLRHFQNLLINNYCITESLISKEKNLTDIELLGNVTDLGIAVYIMLSLLNHSCDPNAHRTSHRGDTSVLRAIAPIAAGEQVIL</sequence>
<dbReference type="SUPFAM" id="SSF82199">
    <property type="entry name" value="SET domain"/>
    <property type="match status" value="1"/>
</dbReference>
<dbReference type="Proteomes" id="UP001233999">
    <property type="component" value="Unassembled WGS sequence"/>
</dbReference>
<accession>A0AAD8EKZ7</accession>
<evidence type="ECO:0000256" key="3">
    <source>
        <dbReference type="ARBA" id="ARBA00022691"/>
    </source>
</evidence>
<evidence type="ECO:0000313" key="6">
    <source>
        <dbReference type="Proteomes" id="UP001233999"/>
    </source>
</evidence>
<dbReference type="GO" id="GO:0008276">
    <property type="term" value="F:protein methyltransferase activity"/>
    <property type="evidence" value="ECO:0007669"/>
    <property type="project" value="UniProtKB-ARBA"/>
</dbReference>
<dbReference type="GO" id="GO:0042826">
    <property type="term" value="F:histone deacetylase binding"/>
    <property type="evidence" value="ECO:0007669"/>
    <property type="project" value="TreeGrafter"/>
</dbReference>